<dbReference type="InterPro" id="IPR036236">
    <property type="entry name" value="Znf_C2H2_sf"/>
</dbReference>
<feature type="compositionally biased region" description="Polar residues" evidence="2">
    <location>
        <begin position="112"/>
        <end position="126"/>
    </location>
</feature>
<dbReference type="EMBL" id="ML743628">
    <property type="protein sequence ID" value="KAE8132697.1"/>
    <property type="molecule type" value="Genomic_DNA"/>
</dbReference>
<feature type="region of interest" description="Disordered" evidence="2">
    <location>
        <begin position="1"/>
        <end position="27"/>
    </location>
</feature>
<name>A0A5N6SFI5_ASPPS</name>
<accession>A0A5N6SFI5</accession>
<evidence type="ECO:0000259" key="3">
    <source>
        <dbReference type="PROSITE" id="PS50157"/>
    </source>
</evidence>
<feature type="domain" description="C2H2-type" evidence="3">
    <location>
        <begin position="186"/>
        <end position="209"/>
    </location>
</feature>
<feature type="compositionally biased region" description="Polar residues" evidence="2">
    <location>
        <begin position="85"/>
        <end position="102"/>
    </location>
</feature>
<dbReference type="InterPro" id="IPR013087">
    <property type="entry name" value="Znf_C2H2_type"/>
</dbReference>
<gene>
    <name evidence="4" type="ORF">BDV38DRAFT_287512</name>
</gene>
<dbReference type="Gene3D" id="3.30.160.60">
    <property type="entry name" value="Classic Zinc Finger"/>
    <property type="match status" value="1"/>
</dbReference>
<keyword evidence="1" id="KW-0862">Zinc</keyword>
<feature type="region of interest" description="Disordered" evidence="2">
    <location>
        <begin position="83"/>
        <end position="154"/>
    </location>
</feature>
<dbReference type="RefSeq" id="XP_031908760.1">
    <property type="nucleotide sequence ID" value="XM_032060884.1"/>
</dbReference>
<feature type="compositionally biased region" description="Polar residues" evidence="2">
    <location>
        <begin position="15"/>
        <end position="27"/>
    </location>
</feature>
<protein>
    <recommendedName>
        <fullName evidence="3">C2H2-type domain-containing protein</fullName>
    </recommendedName>
</protein>
<dbReference type="SUPFAM" id="SSF57667">
    <property type="entry name" value="beta-beta-alpha zinc fingers"/>
    <property type="match status" value="1"/>
</dbReference>
<dbReference type="AlphaFoldDB" id="A0A5N6SFI5"/>
<dbReference type="Proteomes" id="UP000325672">
    <property type="component" value="Unassembled WGS sequence"/>
</dbReference>
<feature type="compositionally biased region" description="Low complexity" evidence="2">
    <location>
        <begin position="134"/>
        <end position="148"/>
    </location>
</feature>
<dbReference type="OrthoDB" id="654211at2759"/>
<proteinExistence type="predicted"/>
<dbReference type="SMART" id="SM00355">
    <property type="entry name" value="ZnF_C2H2"/>
    <property type="match status" value="2"/>
</dbReference>
<evidence type="ECO:0000256" key="2">
    <source>
        <dbReference type="SAM" id="MobiDB-lite"/>
    </source>
</evidence>
<keyword evidence="1" id="KW-0863">Zinc-finger</keyword>
<keyword evidence="5" id="KW-1185">Reference proteome</keyword>
<dbReference type="GO" id="GO:0008270">
    <property type="term" value="F:zinc ion binding"/>
    <property type="evidence" value="ECO:0007669"/>
    <property type="project" value="UniProtKB-KW"/>
</dbReference>
<reference evidence="4 5" key="1">
    <citation type="submission" date="2019-04" db="EMBL/GenBank/DDBJ databases">
        <title>Friends and foes A comparative genomics study of 23 Aspergillus species from section Flavi.</title>
        <authorList>
            <consortium name="DOE Joint Genome Institute"/>
            <person name="Kjaerbolling I."/>
            <person name="Vesth T."/>
            <person name="Frisvad J.C."/>
            <person name="Nybo J.L."/>
            <person name="Theobald S."/>
            <person name="Kildgaard S."/>
            <person name="Isbrandt T."/>
            <person name="Kuo A."/>
            <person name="Sato A."/>
            <person name="Lyhne E.K."/>
            <person name="Kogle M.E."/>
            <person name="Wiebenga A."/>
            <person name="Kun R.S."/>
            <person name="Lubbers R.J."/>
            <person name="Makela M.R."/>
            <person name="Barry K."/>
            <person name="Chovatia M."/>
            <person name="Clum A."/>
            <person name="Daum C."/>
            <person name="Haridas S."/>
            <person name="He G."/>
            <person name="LaButti K."/>
            <person name="Lipzen A."/>
            <person name="Mondo S."/>
            <person name="Riley R."/>
            <person name="Salamov A."/>
            <person name="Simmons B.A."/>
            <person name="Magnuson J.K."/>
            <person name="Henrissat B."/>
            <person name="Mortensen U.H."/>
            <person name="Larsen T.O."/>
            <person name="Devries R.P."/>
            <person name="Grigoriev I.V."/>
            <person name="Machida M."/>
            <person name="Baker S.E."/>
            <person name="Andersen M.R."/>
        </authorList>
    </citation>
    <scope>NUCLEOTIDE SEQUENCE [LARGE SCALE GENOMIC DNA]</scope>
    <source>
        <strain evidence="4 5">CBS 117625</strain>
    </source>
</reference>
<dbReference type="PROSITE" id="PS50157">
    <property type="entry name" value="ZINC_FINGER_C2H2_2"/>
    <property type="match status" value="1"/>
</dbReference>
<evidence type="ECO:0000313" key="4">
    <source>
        <dbReference type="EMBL" id="KAE8132697.1"/>
    </source>
</evidence>
<evidence type="ECO:0000256" key="1">
    <source>
        <dbReference type="PROSITE-ProRule" id="PRU00042"/>
    </source>
</evidence>
<evidence type="ECO:0000313" key="5">
    <source>
        <dbReference type="Proteomes" id="UP000325672"/>
    </source>
</evidence>
<organism evidence="4 5">
    <name type="scientific">Aspergillus pseudotamarii</name>
    <dbReference type="NCBI Taxonomy" id="132259"/>
    <lineage>
        <taxon>Eukaryota</taxon>
        <taxon>Fungi</taxon>
        <taxon>Dikarya</taxon>
        <taxon>Ascomycota</taxon>
        <taxon>Pezizomycotina</taxon>
        <taxon>Eurotiomycetes</taxon>
        <taxon>Eurotiomycetidae</taxon>
        <taxon>Eurotiales</taxon>
        <taxon>Aspergillaceae</taxon>
        <taxon>Aspergillus</taxon>
        <taxon>Aspergillus subgen. Circumdati</taxon>
    </lineage>
</organism>
<sequence>MEGSIWGASEFPCTEDQQVEPTFPNQEQGYLGPYHSYALMTATPYPSRSASGMVHADPTIPDLSPAFLPWLIDDNIPTHIPAHGNNVNTQLTPATYNSSQGHPQEHPHIPSPNIQHPSQPPTNNHTRTIDQKAKTQSKTAKSKTNSSTKPKKWRCDRKGCKYKGTFARKAELKRHIESLHVAPGSHECPFCGRQHNRKDNLTSHLKTVH</sequence>
<keyword evidence="1" id="KW-0479">Metal-binding</keyword>
<dbReference type="GeneID" id="43645094"/>